<dbReference type="OrthoDB" id="4210796at2"/>
<dbReference type="EMBL" id="LFXA01000009">
    <property type="protein sequence ID" value="KNB51659.1"/>
    <property type="molecule type" value="Genomic_DNA"/>
</dbReference>
<proteinExistence type="predicted"/>
<evidence type="ECO:0000313" key="2">
    <source>
        <dbReference type="Proteomes" id="UP000037288"/>
    </source>
</evidence>
<dbReference type="PATRIC" id="fig|1678637.3.peg.3249"/>
<keyword evidence="2" id="KW-1185">Reference proteome</keyword>
<gene>
    <name evidence="1" type="ORF">AC230_15065</name>
</gene>
<reference evidence="2" key="1">
    <citation type="submission" date="2015-07" db="EMBL/GenBank/DDBJ databases">
        <title>Draft genome sequence of Streptomyces sp. CMAA 1322, a bacterium isolated from Caatinga biome, from dry forest semiarid of Brazil.</title>
        <authorList>
            <person name="Santos S.N."/>
            <person name="Gacesa R."/>
            <person name="Taketani R.G."/>
            <person name="Long P.F."/>
            <person name="Melo I.S."/>
        </authorList>
    </citation>
    <scope>NUCLEOTIDE SEQUENCE [LARGE SCALE GENOMIC DNA]</scope>
    <source>
        <strain evidence="2">CMAA 1322</strain>
    </source>
</reference>
<dbReference type="Proteomes" id="UP000037288">
    <property type="component" value="Unassembled WGS sequence"/>
</dbReference>
<comment type="caution">
    <text evidence="1">The sequence shown here is derived from an EMBL/GenBank/DDBJ whole genome shotgun (WGS) entry which is preliminary data.</text>
</comment>
<protein>
    <submittedName>
        <fullName evidence="1">Uncharacterized protein</fullName>
    </submittedName>
</protein>
<evidence type="ECO:0000313" key="1">
    <source>
        <dbReference type="EMBL" id="KNB51659.1"/>
    </source>
</evidence>
<organism evidence="1 2">
    <name type="scientific">Streptomyces caatingaensis</name>
    <dbReference type="NCBI Taxonomy" id="1678637"/>
    <lineage>
        <taxon>Bacteria</taxon>
        <taxon>Bacillati</taxon>
        <taxon>Actinomycetota</taxon>
        <taxon>Actinomycetes</taxon>
        <taxon>Kitasatosporales</taxon>
        <taxon>Streptomycetaceae</taxon>
        <taxon>Streptomyces</taxon>
    </lineage>
</organism>
<accession>A0A0K9XE31</accession>
<dbReference type="AlphaFoldDB" id="A0A0K9XE31"/>
<sequence length="146" mass="15553">MDETLHDETLLTELRDAAIVTGCPVPQCDHFEVTVRNETAHALVLTSGAVAGSFDEAPDKGHVLRPWGADTFRVTSVHYPWQSGAATLRYQMADAPVGLTATGGPMGTCAAGAMLEGRDCERYACAIEGSRSGRTTIRLTEECGLN</sequence>
<dbReference type="RefSeq" id="WP_049716670.1">
    <property type="nucleotide sequence ID" value="NZ_LFXA01000009.1"/>
</dbReference>
<name>A0A0K9XE31_9ACTN</name>